<dbReference type="AlphaFoldDB" id="A0A0R2HXD6"/>
<reference evidence="1 2" key="1">
    <citation type="journal article" date="2015" name="Genome Announc.">
        <title>Expanding the biotechnology potential of lactobacilli through comparative genomics of 213 strains and associated genera.</title>
        <authorList>
            <person name="Sun Z."/>
            <person name="Harris H.M."/>
            <person name="McCann A."/>
            <person name="Guo C."/>
            <person name="Argimon S."/>
            <person name="Zhang W."/>
            <person name="Yang X."/>
            <person name="Jeffery I.B."/>
            <person name="Cooney J.C."/>
            <person name="Kagawa T.F."/>
            <person name="Liu W."/>
            <person name="Song Y."/>
            <person name="Salvetti E."/>
            <person name="Wrobel A."/>
            <person name="Rasinkangas P."/>
            <person name="Parkhill J."/>
            <person name="Rea M.C."/>
            <person name="O'Sullivan O."/>
            <person name="Ritari J."/>
            <person name="Douillard F.P."/>
            <person name="Paul Ross R."/>
            <person name="Yang R."/>
            <person name="Briner A.E."/>
            <person name="Felis G.E."/>
            <person name="de Vos W.M."/>
            <person name="Barrangou R."/>
            <person name="Klaenhammer T.R."/>
            <person name="Caufield P.W."/>
            <person name="Cui Y."/>
            <person name="Zhang H."/>
            <person name="O'Toole P.W."/>
        </authorList>
    </citation>
    <scope>NUCLEOTIDE SEQUENCE [LARGE SCALE GENOMIC DNA]</scope>
    <source>
        <strain evidence="1 2">DSM 20623</strain>
    </source>
</reference>
<keyword evidence="2" id="KW-1185">Reference proteome</keyword>
<evidence type="ECO:0000313" key="1">
    <source>
        <dbReference type="EMBL" id="KRN57440.1"/>
    </source>
</evidence>
<dbReference type="PATRIC" id="fig|1449336.4.peg.431"/>
<protein>
    <submittedName>
        <fullName evidence="1">Uncharacterized protein</fullName>
    </submittedName>
</protein>
<proteinExistence type="predicted"/>
<accession>A0A0R2HXD6</accession>
<dbReference type="EMBL" id="JQBS01000007">
    <property type="protein sequence ID" value="KRN57440.1"/>
    <property type="molecule type" value="Genomic_DNA"/>
</dbReference>
<comment type="caution">
    <text evidence="1">The sequence shown here is derived from an EMBL/GenBank/DDBJ whole genome shotgun (WGS) entry which is preliminary data.</text>
</comment>
<name>A0A0R2HXD6_CARDV</name>
<gene>
    <name evidence="1" type="ORF">IV74_GL000424</name>
</gene>
<dbReference type="GeneID" id="89590110"/>
<dbReference type="RefSeq" id="WP_156099053.1">
    <property type="nucleotide sequence ID" value="NZ_JQBS01000007.1"/>
</dbReference>
<sequence>MDWYNFRLSQAIKMANIFLLDKVVVSIYPDLLPLYNVSVDSNVEVSRICWSTKW</sequence>
<evidence type="ECO:0000313" key="2">
    <source>
        <dbReference type="Proteomes" id="UP000051658"/>
    </source>
</evidence>
<organism evidence="1 2">
    <name type="scientific">Carnobacterium divergens DSM 20623</name>
    <dbReference type="NCBI Taxonomy" id="1449336"/>
    <lineage>
        <taxon>Bacteria</taxon>
        <taxon>Bacillati</taxon>
        <taxon>Bacillota</taxon>
        <taxon>Bacilli</taxon>
        <taxon>Lactobacillales</taxon>
        <taxon>Carnobacteriaceae</taxon>
        <taxon>Carnobacterium</taxon>
    </lineage>
</organism>
<dbReference type="Proteomes" id="UP000051658">
    <property type="component" value="Unassembled WGS sequence"/>
</dbReference>